<dbReference type="PANTHER" id="PTHR20959">
    <property type="entry name" value="TRANSPORT AND GOLGI ORGANIZATION PROTEIN 6 FAMILY MEMBER"/>
    <property type="match status" value="1"/>
</dbReference>
<dbReference type="AlphaFoldDB" id="A0A0P9IT83"/>
<dbReference type="InterPro" id="IPR019451">
    <property type="entry name" value="Rtp1_C1"/>
</dbReference>
<feature type="non-terminal residue" evidence="3">
    <location>
        <position position="1"/>
    </location>
</feature>
<dbReference type="RefSeq" id="XP_018268637.1">
    <property type="nucleotide sequence ID" value="XM_018419229.1"/>
</dbReference>
<evidence type="ECO:0000256" key="1">
    <source>
        <dbReference type="ARBA" id="ARBA00005724"/>
    </source>
</evidence>
<accession>A0A0P9IT83</accession>
<dbReference type="EMBL" id="KQ474086">
    <property type="protein sequence ID" value="KPV72588.1"/>
    <property type="molecule type" value="Genomic_DNA"/>
</dbReference>
<evidence type="ECO:0000259" key="2">
    <source>
        <dbReference type="Pfam" id="PF10363"/>
    </source>
</evidence>
<dbReference type="OMA" id="GPREVGQ"/>
<dbReference type="Pfam" id="PF10363">
    <property type="entry name" value="RTP1_C1"/>
    <property type="match status" value="1"/>
</dbReference>
<keyword evidence="4" id="KW-1185">Reference proteome</keyword>
<evidence type="ECO:0000313" key="3">
    <source>
        <dbReference type="EMBL" id="KPV72588.1"/>
    </source>
</evidence>
<feature type="domain" description="RNA polymerase II assembly factor Rtp1 C-terminal" evidence="2">
    <location>
        <begin position="12"/>
        <end position="142"/>
    </location>
</feature>
<dbReference type="InterPro" id="IPR016024">
    <property type="entry name" value="ARM-type_fold"/>
</dbReference>
<feature type="non-terminal residue" evidence="3">
    <location>
        <position position="143"/>
    </location>
</feature>
<proteinExistence type="inferred from homology"/>
<dbReference type="SUPFAM" id="SSF48371">
    <property type="entry name" value="ARM repeat"/>
    <property type="match status" value="1"/>
</dbReference>
<organism evidence="3 4">
    <name type="scientific">Rhodotorula graminis (strain WP1)</name>
    <dbReference type="NCBI Taxonomy" id="578459"/>
    <lineage>
        <taxon>Eukaryota</taxon>
        <taxon>Fungi</taxon>
        <taxon>Dikarya</taxon>
        <taxon>Basidiomycota</taxon>
        <taxon>Pucciniomycotina</taxon>
        <taxon>Microbotryomycetes</taxon>
        <taxon>Sporidiobolales</taxon>
        <taxon>Sporidiobolaceae</taxon>
        <taxon>Rhodotorula</taxon>
    </lineage>
</organism>
<comment type="similarity">
    <text evidence="1">Belongs to the Tango6 family.</text>
</comment>
<dbReference type="PANTHER" id="PTHR20959:SF1">
    <property type="entry name" value="TRANSPORT AND GOLGI ORGANIZATION PROTEIN 6 HOMOLOG"/>
    <property type="match status" value="1"/>
</dbReference>
<dbReference type="GO" id="GO:0009306">
    <property type="term" value="P:protein secretion"/>
    <property type="evidence" value="ECO:0007669"/>
    <property type="project" value="TreeGrafter"/>
</dbReference>
<reference evidence="3 4" key="1">
    <citation type="journal article" date="2015" name="Front. Microbiol.">
        <title>Genome sequence of the plant growth promoting endophytic yeast Rhodotorula graminis WP1.</title>
        <authorList>
            <person name="Firrincieli A."/>
            <person name="Otillar R."/>
            <person name="Salamov A."/>
            <person name="Schmutz J."/>
            <person name="Khan Z."/>
            <person name="Redman R.S."/>
            <person name="Fleck N.D."/>
            <person name="Lindquist E."/>
            <person name="Grigoriev I.V."/>
            <person name="Doty S.L."/>
        </authorList>
    </citation>
    <scope>NUCLEOTIDE SEQUENCE [LARGE SCALE GENOMIC DNA]</scope>
    <source>
        <strain evidence="3 4">WP1</strain>
    </source>
</reference>
<dbReference type="OrthoDB" id="39591at2759"/>
<sequence length="143" mass="15796">KPDPLAASRDTYRSALKLLQDPLLPVRAQGLHLLRSLVLDKEHALLSTDPALLPAVLDIFVAALEEEDSFLYLNAVQGLSSLVDVFGRQVVGRLLEVYTGRRRDETAGPREVGQGERGMRELDKRLRVGETLTQVVQRAGEAL</sequence>
<evidence type="ECO:0000313" key="4">
    <source>
        <dbReference type="Proteomes" id="UP000053890"/>
    </source>
</evidence>
<protein>
    <recommendedName>
        <fullName evidence="2">RNA polymerase II assembly factor Rtp1 C-terminal domain-containing protein</fullName>
    </recommendedName>
</protein>
<dbReference type="InterPro" id="IPR039600">
    <property type="entry name" value="TANGO6/Rtp1"/>
</dbReference>
<gene>
    <name evidence="3" type="ORF">RHOBADRAFT_8774</name>
</gene>
<name>A0A0P9IT83_RHOGW</name>
<dbReference type="GeneID" id="28979675"/>
<dbReference type="Proteomes" id="UP000053890">
    <property type="component" value="Unassembled WGS sequence"/>
</dbReference>